<keyword evidence="1" id="KW-1133">Transmembrane helix</keyword>
<feature type="transmembrane region" description="Helical" evidence="1">
    <location>
        <begin position="20"/>
        <end position="42"/>
    </location>
</feature>
<keyword evidence="1" id="KW-0472">Membrane</keyword>
<evidence type="ECO:0000313" key="3">
    <source>
        <dbReference type="Proteomes" id="UP000734854"/>
    </source>
</evidence>
<proteinExistence type="predicted"/>
<reference evidence="2 3" key="1">
    <citation type="submission" date="2020-08" db="EMBL/GenBank/DDBJ databases">
        <title>Plant Genome Project.</title>
        <authorList>
            <person name="Zhang R.-G."/>
        </authorList>
    </citation>
    <scope>NUCLEOTIDE SEQUENCE [LARGE SCALE GENOMIC DNA]</scope>
    <source>
        <tissue evidence="2">Rhizome</tissue>
    </source>
</reference>
<dbReference type="Proteomes" id="UP000734854">
    <property type="component" value="Unassembled WGS sequence"/>
</dbReference>
<feature type="transmembrane region" description="Helical" evidence="1">
    <location>
        <begin position="49"/>
        <end position="71"/>
    </location>
</feature>
<dbReference type="EMBL" id="JACMSC010000009">
    <property type="protein sequence ID" value="KAG6509261.1"/>
    <property type="molecule type" value="Genomic_DNA"/>
</dbReference>
<name>A0A8J5GJP3_ZINOF</name>
<evidence type="ECO:0000313" key="2">
    <source>
        <dbReference type="EMBL" id="KAG6509261.1"/>
    </source>
</evidence>
<protein>
    <recommendedName>
        <fullName evidence="4">MATE efflux family protein</fullName>
    </recommendedName>
</protein>
<evidence type="ECO:0000256" key="1">
    <source>
        <dbReference type="SAM" id="Phobius"/>
    </source>
</evidence>
<comment type="caution">
    <text evidence="2">The sequence shown here is derived from an EMBL/GenBank/DDBJ whole genome shotgun (WGS) entry which is preliminary data.</text>
</comment>
<organism evidence="2 3">
    <name type="scientific">Zingiber officinale</name>
    <name type="common">Ginger</name>
    <name type="synonym">Amomum zingiber</name>
    <dbReference type="NCBI Taxonomy" id="94328"/>
    <lineage>
        <taxon>Eukaryota</taxon>
        <taxon>Viridiplantae</taxon>
        <taxon>Streptophyta</taxon>
        <taxon>Embryophyta</taxon>
        <taxon>Tracheophyta</taxon>
        <taxon>Spermatophyta</taxon>
        <taxon>Magnoliopsida</taxon>
        <taxon>Liliopsida</taxon>
        <taxon>Zingiberales</taxon>
        <taxon>Zingiberaceae</taxon>
        <taxon>Zingiber</taxon>
    </lineage>
</organism>
<keyword evidence="1" id="KW-0812">Transmembrane</keyword>
<evidence type="ECO:0008006" key="4">
    <source>
        <dbReference type="Google" id="ProtNLM"/>
    </source>
</evidence>
<gene>
    <name evidence="2" type="ORF">ZIOFF_034654</name>
</gene>
<dbReference type="PANTHER" id="PTHR11206">
    <property type="entry name" value="MULTIDRUG RESISTANCE PROTEIN"/>
    <property type="match status" value="1"/>
</dbReference>
<dbReference type="AlphaFoldDB" id="A0A8J5GJP3"/>
<keyword evidence="3" id="KW-1185">Reference proteome</keyword>
<accession>A0A8J5GJP3</accession>
<sequence>MNGVQPILSGVAIGSGWQAIVAYVNVSAYYLIGLPIAIVLGFKTGLAAAGIWWGLIIGVFVQTVSLIVLTVRTNWNREVDKAIKRLKHTADEDTLAIVDDIE</sequence>